<evidence type="ECO:0000313" key="2">
    <source>
        <dbReference type="Ensembl" id="ENSPMGP00000003764.1"/>
    </source>
</evidence>
<feature type="domain" description="WAP" evidence="1">
    <location>
        <begin position="79"/>
        <end position="122"/>
    </location>
</feature>
<dbReference type="PROSITE" id="PS51390">
    <property type="entry name" value="WAP"/>
    <property type="match status" value="2"/>
</dbReference>
<dbReference type="PRINTS" id="PR00003">
    <property type="entry name" value="4DISULPHCORE"/>
</dbReference>
<proteinExistence type="predicted"/>
<feature type="domain" description="WAP" evidence="1">
    <location>
        <begin position="33"/>
        <end position="77"/>
    </location>
</feature>
<dbReference type="GO" id="GO:0004867">
    <property type="term" value="F:serine-type endopeptidase inhibitor activity"/>
    <property type="evidence" value="ECO:0007669"/>
    <property type="project" value="TreeGrafter"/>
</dbReference>
<protein>
    <recommendedName>
        <fullName evidence="1">WAP domain-containing protein</fullName>
    </recommendedName>
</protein>
<name>A0A3B3ZGS0_9GOBI</name>
<evidence type="ECO:0000259" key="1">
    <source>
        <dbReference type="PROSITE" id="PS51390"/>
    </source>
</evidence>
<reference evidence="2" key="1">
    <citation type="submission" date="2025-08" db="UniProtKB">
        <authorList>
            <consortium name="Ensembl"/>
        </authorList>
    </citation>
    <scope>IDENTIFICATION</scope>
</reference>
<keyword evidence="3" id="KW-1185">Reference proteome</keyword>
<dbReference type="AlphaFoldDB" id="A0A3B3ZGS0"/>
<dbReference type="Proteomes" id="UP000261520">
    <property type="component" value="Unplaced"/>
</dbReference>
<dbReference type="SUPFAM" id="SSF57256">
    <property type="entry name" value="Elafin-like"/>
    <property type="match status" value="2"/>
</dbReference>
<dbReference type="InterPro" id="IPR008197">
    <property type="entry name" value="WAP_dom"/>
</dbReference>
<reference evidence="2" key="2">
    <citation type="submission" date="2025-09" db="UniProtKB">
        <authorList>
            <consortium name="Ensembl"/>
        </authorList>
    </citation>
    <scope>IDENTIFICATION</scope>
</reference>
<organism evidence="2 3">
    <name type="scientific">Periophthalmus magnuspinnatus</name>
    <dbReference type="NCBI Taxonomy" id="409849"/>
    <lineage>
        <taxon>Eukaryota</taxon>
        <taxon>Metazoa</taxon>
        <taxon>Chordata</taxon>
        <taxon>Craniata</taxon>
        <taxon>Vertebrata</taxon>
        <taxon>Euteleostomi</taxon>
        <taxon>Actinopterygii</taxon>
        <taxon>Neopterygii</taxon>
        <taxon>Teleostei</taxon>
        <taxon>Neoteleostei</taxon>
        <taxon>Acanthomorphata</taxon>
        <taxon>Gobiaria</taxon>
        <taxon>Gobiiformes</taxon>
        <taxon>Gobioidei</taxon>
        <taxon>Gobiidae</taxon>
        <taxon>Oxudercinae</taxon>
        <taxon>Periophthalmus</taxon>
    </lineage>
</organism>
<dbReference type="Gene3D" id="4.10.75.10">
    <property type="entry name" value="Elafin-like"/>
    <property type="match status" value="2"/>
</dbReference>
<dbReference type="PANTHER" id="PTHR19441">
    <property type="entry name" value="WHEY ACDIC PROTEIN WAP"/>
    <property type="match status" value="1"/>
</dbReference>
<dbReference type="Ensembl" id="ENSPMGT00000004007.1">
    <property type="protein sequence ID" value="ENSPMGP00000003764.1"/>
    <property type="gene ID" value="ENSPMGG00000003235.1"/>
</dbReference>
<dbReference type="InterPro" id="IPR036645">
    <property type="entry name" value="Elafin-like_sf"/>
</dbReference>
<sequence length="129" mass="13377">PQLSCRCGLGLGFSNVTARVGLNKLTQLEHLTKTAKPGFCLKPRTDIVCTSCGNQCSRDSDCEGILKCCFNGCGRVCGPKTKQGLCPSPGAAGICACSDDSQCPKNLKCCYSGCGLQCVPPAHGNSQKG</sequence>
<dbReference type="Pfam" id="PF00095">
    <property type="entry name" value="WAP"/>
    <property type="match status" value="2"/>
</dbReference>
<evidence type="ECO:0000313" key="3">
    <source>
        <dbReference type="Proteomes" id="UP000261520"/>
    </source>
</evidence>
<dbReference type="SMART" id="SM00217">
    <property type="entry name" value="WAP"/>
    <property type="match status" value="2"/>
</dbReference>
<dbReference type="GO" id="GO:0005615">
    <property type="term" value="C:extracellular space"/>
    <property type="evidence" value="ECO:0007669"/>
    <property type="project" value="TreeGrafter"/>
</dbReference>
<dbReference type="PANTHER" id="PTHR19441:SF95">
    <property type="entry name" value="PERLWAPIN ISOFORM X1"/>
    <property type="match status" value="1"/>
</dbReference>
<accession>A0A3B3ZGS0</accession>
<dbReference type="InterPro" id="IPR050514">
    <property type="entry name" value="WAP_four-disulfide_core"/>
</dbReference>